<evidence type="ECO:0000313" key="11">
    <source>
        <dbReference type="EMBL" id="KEK25798.1"/>
    </source>
</evidence>
<keyword evidence="7 10" id="KW-0804">Transcription</keyword>
<organism evidence="11 12">
    <name type="scientific">Bacillus gaemokensis</name>
    <dbReference type="NCBI Taxonomy" id="574375"/>
    <lineage>
        <taxon>Bacteria</taxon>
        <taxon>Bacillati</taxon>
        <taxon>Bacillota</taxon>
        <taxon>Bacilli</taxon>
        <taxon>Bacillales</taxon>
        <taxon>Bacillaceae</taxon>
        <taxon>Bacillus</taxon>
        <taxon>Bacillus cereus group</taxon>
    </lineage>
</organism>
<evidence type="ECO:0000256" key="7">
    <source>
        <dbReference type="ARBA" id="ARBA00023163"/>
    </source>
</evidence>
<evidence type="ECO:0000256" key="9">
    <source>
        <dbReference type="ARBA" id="ARBA00048552"/>
    </source>
</evidence>
<keyword evidence="4 10" id="KW-0240">DNA-directed RNA polymerase</keyword>
<dbReference type="GO" id="GO:0000428">
    <property type="term" value="C:DNA-directed RNA polymerase complex"/>
    <property type="evidence" value="ECO:0007669"/>
    <property type="project" value="UniProtKB-KW"/>
</dbReference>
<comment type="catalytic activity">
    <reaction evidence="9 10">
        <text>RNA(n) + a ribonucleoside 5'-triphosphate = RNA(n+1) + diphosphate</text>
        <dbReference type="Rhea" id="RHEA:21248"/>
        <dbReference type="Rhea" id="RHEA-COMP:14527"/>
        <dbReference type="Rhea" id="RHEA-COMP:17342"/>
        <dbReference type="ChEBI" id="CHEBI:33019"/>
        <dbReference type="ChEBI" id="CHEBI:61557"/>
        <dbReference type="ChEBI" id="CHEBI:140395"/>
        <dbReference type="EC" id="2.7.7.6"/>
    </reaction>
</comment>
<evidence type="ECO:0000256" key="10">
    <source>
        <dbReference type="HAMAP-Rule" id="MF_00366"/>
    </source>
</evidence>
<evidence type="ECO:0000256" key="1">
    <source>
        <dbReference type="ARBA" id="ARBA00006711"/>
    </source>
</evidence>
<dbReference type="Pfam" id="PF01192">
    <property type="entry name" value="RNA_pol_Rpb6"/>
    <property type="match status" value="1"/>
</dbReference>
<dbReference type="HAMAP" id="MF_00366">
    <property type="entry name" value="RNApol_bact_RpoZ"/>
    <property type="match status" value="1"/>
</dbReference>
<evidence type="ECO:0000256" key="4">
    <source>
        <dbReference type="ARBA" id="ARBA00022478"/>
    </source>
</evidence>
<comment type="function">
    <text evidence="10">Promotes RNA polymerase assembly. Latches the N- and C-terminal regions of the beta' subunit thereby facilitating its interaction with the beta and alpha subunits.</text>
</comment>
<keyword evidence="6 10" id="KW-0548">Nucleotidyltransferase</keyword>
<comment type="similarity">
    <text evidence="1 10">Belongs to the RNA polymerase subunit omega family.</text>
</comment>
<dbReference type="STRING" id="574375.AZF08_00860"/>
<evidence type="ECO:0000256" key="3">
    <source>
        <dbReference type="ARBA" id="ARBA00013725"/>
    </source>
</evidence>
<evidence type="ECO:0000313" key="12">
    <source>
        <dbReference type="Proteomes" id="UP000027778"/>
    </source>
</evidence>
<evidence type="ECO:0000256" key="2">
    <source>
        <dbReference type="ARBA" id="ARBA00012418"/>
    </source>
</evidence>
<dbReference type="OrthoDB" id="9815459at2"/>
<keyword evidence="12" id="KW-1185">Reference proteome</keyword>
<dbReference type="eggNOG" id="COG1758">
    <property type="taxonomic scope" value="Bacteria"/>
</dbReference>
<dbReference type="GO" id="GO:0003677">
    <property type="term" value="F:DNA binding"/>
    <property type="evidence" value="ECO:0007669"/>
    <property type="project" value="UniProtKB-UniRule"/>
</dbReference>
<comment type="caution">
    <text evidence="11">The sequence shown here is derived from an EMBL/GenBank/DDBJ whole genome shotgun (WGS) entry which is preliminary data.</text>
</comment>
<dbReference type="SMART" id="SM01409">
    <property type="entry name" value="RNA_pol_Rpb6"/>
    <property type="match status" value="1"/>
</dbReference>
<dbReference type="EMBL" id="JOTM01000001">
    <property type="protein sequence ID" value="KEK25798.1"/>
    <property type="molecule type" value="Genomic_DNA"/>
</dbReference>
<dbReference type="GO" id="GO:0006351">
    <property type="term" value="P:DNA-templated transcription"/>
    <property type="evidence" value="ECO:0007669"/>
    <property type="project" value="UniProtKB-UniRule"/>
</dbReference>
<comment type="subunit">
    <text evidence="10">The RNAP catalytic core consists of 2 alpha, 1 beta, 1 beta' and 1 omega subunit. When a sigma factor is associated with the core the holoenzyme is formed, which can initiate transcription.</text>
</comment>
<dbReference type="EC" id="2.7.7.6" evidence="2 10"/>
<dbReference type="SUPFAM" id="SSF63562">
    <property type="entry name" value="RPB6/omega subunit-like"/>
    <property type="match status" value="1"/>
</dbReference>
<dbReference type="NCBIfam" id="TIGR00690">
    <property type="entry name" value="rpoZ"/>
    <property type="match status" value="1"/>
</dbReference>
<dbReference type="Gene3D" id="3.90.940.10">
    <property type="match status" value="1"/>
</dbReference>
<dbReference type="RefSeq" id="WP_033672137.1">
    <property type="nucleotide sequence ID" value="NZ_JOTM01000001.1"/>
</dbReference>
<name>A0A073KTT0_9BACI</name>
<reference evidence="11 12" key="1">
    <citation type="submission" date="2014-06" db="EMBL/GenBank/DDBJ databases">
        <title>Draft genome sequence of Bacillus gaemokensis JCM 15801 (MCCC 1A00707).</title>
        <authorList>
            <person name="Lai Q."/>
            <person name="Liu Y."/>
            <person name="Shao Z."/>
        </authorList>
    </citation>
    <scope>NUCLEOTIDE SEQUENCE [LARGE SCALE GENOMIC DNA]</scope>
    <source>
        <strain evidence="11 12">JCM 15801</strain>
    </source>
</reference>
<dbReference type="GO" id="GO:0003899">
    <property type="term" value="F:DNA-directed RNA polymerase activity"/>
    <property type="evidence" value="ECO:0007669"/>
    <property type="project" value="UniProtKB-UniRule"/>
</dbReference>
<dbReference type="InterPro" id="IPR006110">
    <property type="entry name" value="Pol_omega/Rpo6/RPB6"/>
</dbReference>
<evidence type="ECO:0000256" key="6">
    <source>
        <dbReference type="ARBA" id="ARBA00022695"/>
    </source>
</evidence>
<dbReference type="InterPro" id="IPR003716">
    <property type="entry name" value="DNA-dir_RNA_pol_omega"/>
</dbReference>
<dbReference type="AlphaFoldDB" id="A0A073KTT0"/>
<evidence type="ECO:0000256" key="8">
    <source>
        <dbReference type="ARBA" id="ARBA00029924"/>
    </source>
</evidence>
<evidence type="ECO:0000256" key="5">
    <source>
        <dbReference type="ARBA" id="ARBA00022679"/>
    </source>
</evidence>
<sequence length="70" mass="7635">MLNPSIDSLLTKIDSKYTLVTVAAKRAREMQLADNCVITQPVSHKCVGKALEEIDAEVLGYEPSEGKVSE</sequence>
<dbReference type="PANTHER" id="PTHR34476">
    <property type="entry name" value="DNA-DIRECTED RNA POLYMERASE SUBUNIT OMEGA"/>
    <property type="match status" value="1"/>
</dbReference>
<dbReference type="Proteomes" id="UP000027778">
    <property type="component" value="Unassembled WGS sequence"/>
</dbReference>
<proteinExistence type="inferred from homology"/>
<protein>
    <recommendedName>
        <fullName evidence="3 10">DNA-directed RNA polymerase subunit omega</fullName>
        <shortName evidence="10">RNAP omega subunit</shortName>
        <ecNumber evidence="2 10">2.7.7.6</ecNumber>
    </recommendedName>
    <alternativeName>
        <fullName evidence="10">RNA polymerase omega subunit</fullName>
    </alternativeName>
    <alternativeName>
        <fullName evidence="8 10">Transcriptase subunit omega</fullName>
    </alternativeName>
</protein>
<dbReference type="InterPro" id="IPR036161">
    <property type="entry name" value="RPB6/omega-like_sf"/>
</dbReference>
<keyword evidence="5 10" id="KW-0808">Transferase</keyword>
<accession>A0A073KTT0</accession>
<gene>
    <name evidence="10" type="primary">rpoZ</name>
    <name evidence="11" type="ORF">BAGA_00755</name>
</gene>
<dbReference type="PANTHER" id="PTHR34476:SF1">
    <property type="entry name" value="DNA-DIRECTED RNA POLYMERASE SUBUNIT OMEGA"/>
    <property type="match status" value="1"/>
</dbReference>